<evidence type="ECO:0000256" key="1">
    <source>
        <dbReference type="SAM" id="MobiDB-lite"/>
    </source>
</evidence>
<gene>
    <name evidence="2" type="ORF">SAMN03080618_03573</name>
</gene>
<protein>
    <submittedName>
        <fullName evidence="2">Uncharacterized protein</fullName>
    </submittedName>
</protein>
<dbReference type="OrthoDB" id="8420176at2"/>
<sequence>MPTSINIPTNVREEIGAFMDYAQDNNHTLNMAEALKAIRRKFPYLETSDAALVGAFTSEAASSNVLLHFDILLTEGHLAPDPTPNQKPSLDRWENEGGAAADDRAKWRAGFPTTEQEPE</sequence>
<feature type="region of interest" description="Disordered" evidence="1">
    <location>
        <begin position="77"/>
        <end position="119"/>
    </location>
</feature>
<dbReference type="EMBL" id="FORF01000044">
    <property type="protein sequence ID" value="SFJ65976.1"/>
    <property type="molecule type" value="Genomic_DNA"/>
</dbReference>
<dbReference type="AlphaFoldDB" id="A0A1I3T8H7"/>
<dbReference type="Proteomes" id="UP000242763">
    <property type="component" value="Unassembled WGS sequence"/>
</dbReference>
<dbReference type="RefSeq" id="WP_139208008.1">
    <property type="nucleotide sequence ID" value="NZ_FORF01000044.1"/>
</dbReference>
<name>A0A1I3T8H7_9HYPH</name>
<keyword evidence="3" id="KW-1185">Reference proteome</keyword>
<feature type="compositionally biased region" description="Basic and acidic residues" evidence="1">
    <location>
        <begin position="89"/>
        <end position="106"/>
    </location>
</feature>
<accession>A0A1I3T8H7</accession>
<evidence type="ECO:0000313" key="3">
    <source>
        <dbReference type="Proteomes" id="UP000242763"/>
    </source>
</evidence>
<organism evidence="2 3">
    <name type="scientific">Aquamicrobium aerolatum DSM 21857</name>
    <dbReference type="NCBI Taxonomy" id="1121003"/>
    <lineage>
        <taxon>Bacteria</taxon>
        <taxon>Pseudomonadati</taxon>
        <taxon>Pseudomonadota</taxon>
        <taxon>Alphaproteobacteria</taxon>
        <taxon>Hyphomicrobiales</taxon>
        <taxon>Phyllobacteriaceae</taxon>
        <taxon>Aerobium</taxon>
    </lineage>
</organism>
<proteinExistence type="predicted"/>
<evidence type="ECO:0000313" key="2">
    <source>
        <dbReference type="EMBL" id="SFJ65976.1"/>
    </source>
</evidence>
<dbReference type="STRING" id="1121003.SAMN03080618_03573"/>
<reference evidence="3" key="1">
    <citation type="submission" date="2016-10" db="EMBL/GenBank/DDBJ databases">
        <authorList>
            <person name="Varghese N."/>
            <person name="Submissions S."/>
        </authorList>
    </citation>
    <scope>NUCLEOTIDE SEQUENCE [LARGE SCALE GENOMIC DNA]</scope>
    <source>
        <strain evidence="3">DSM 21857</strain>
    </source>
</reference>